<feature type="chain" id="PRO_5034667105" evidence="13">
    <location>
        <begin position="34"/>
        <end position="819"/>
    </location>
</feature>
<dbReference type="GO" id="GO:0005886">
    <property type="term" value="C:plasma membrane"/>
    <property type="evidence" value="ECO:0007669"/>
    <property type="project" value="UniProtKB-SubCell"/>
</dbReference>
<dbReference type="GO" id="GO:0005925">
    <property type="term" value="C:focal adhesion"/>
    <property type="evidence" value="ECO:0007669"/>
    <property type="project" value="UniProtKB-SubCell"/>
</dbReference>
<dbReference type="InterPro" id="IPR035610">
    <property type="entry name" value="SORBS1_SH3_1"/>
</dbReference>
<dbReference type="PROSITE" id="PS51257">
    <property type="entry name" value="PROKAR_LIPOPROTEIN"/>
    <property type="match status" value="1"/>
</dbReference>
<dbReference type="PROSITE" id="PS50831">
    <property type="entry name" value="SOHO"/>
    <property type="match status" value="1"/>
</dbReference>
<keyword evidence="17" id="KW-1185">Reference proteome</keyword>
<dbReference type="FunFam" id="2.30.30.40:FF:000003">
    <property type="entry name" value="Sorbin and SH3 domain-containing protein 1 isoform 2"/>
    <property type="match status" value="1"/>
</dbReference>
<feature type="compositionally biased region" description="Basic and acidic residues" evidence="12">
    <location>
        <begin position="444"/>
        <end position="460"/>
    </location>
</feature>
<evidence type="ECO:0000259" key="14">
    <source>
        <dbReference type="PROSITE" id="PS50002"/>
    </source>
</evidence>
<feature type="region of interest" description="Disordered" evidence="12">
    <location>
        <begin position="534"/>
        <end position="558"/>
    </location>
</feature>
<dbReference type="GO" id="GO:0005634">
    <property type="term" value="C:nucleus"/>
    <property type="evidence" value="ECO:0007669"/>
    <property type="project" value="TreeGrafter"/>
</dbReference>
<dbReference type="Pfam" id="PF07653">
    <property type="entry name" value="SH3_2"/>
    <property type="match status" value="1"/>
</dbReference>
<evidence type="ECO:0000259" key="15">
    <source>
        <dbReference type="PROSITE" id="PS50831"/>
    </source>
</evidence>
<dbReference type="Ensembl" id="ENSBJAT00000022945.1">
    <property type="protein sequence ID" value="ENSBJAP00000022319.1"/>
    <property type="gene ID" value="ENSBJAG00000014086.1"/>
</dbReference>
<evidence type="ECO:0000256" key="5">
    <source>
        <dbReference type="ARBA" id="ARBA00022475"/>
    </source>
</evidence>
<feature type="domain" description="SoHo" evidence="15">
    <location>
        <begin position="346"/>
        <end position="403"/>
    </location>
</feature>
<evidence type="ECO:0000256" key="11">
    <source>
        <dbReference type="PROSITE-ProRule" id="PRU00192"/>
    </source>
</evidence>
<evidence type="ECO:0000313" key="16">
    <source>
        <dbReference type="Ensembl" id="ENSBJAP00000022319.1"/>
    </source>
</evidence>
<dbReference type="AlphaFoldDB" id="A0A8C0BWB0"/>
<sequence length="819" mass="91041">MLKSLHRALMAPSSFVSSVSMCLLCACAFPVETDPTKVCSGKGAVTLRASPAYEENQNITLSCPQDGEQPESKWVECLEPENPETDDWRSSANTDANGDAQPSSLAAKGYRSVRPNLSSDSKPQDATATTTAQPGVIVVPLLQVNADRQQEGSSSTPPPPLVPFGQGSVFPETGSPGSPLTFPTLDDFIPPHLQRGSHHNQAPSASGTLPSVYPKLPFFSSPPSLVPPVTGALCRGLKPEITGVISYTDPGPVLNEVPQPGTGTDYPTSFTSINKSSSAYPSTTIVNPTIVLLQHNREQQKRLSSLADSVPHRLVSDKVDSAPIRDKLVQETVPSEKRAMEEKRSIVKSPQHMADTSVDDIGIPLRNTDRSKDWYKTMFKQIHKLNRDEDSDSYSPCYSYSEDSKTQLSVPRSKSEMDNIDSEKVVKRSATLPLPNRTSSLKSSPERTDWEPPDKKVDTRKYRAEPRSIYDYQPGKSSVLNNEKMVTFVLSYSTCSPNYHAVKRESEPALGDPAGLENERQIYKSVLEGGDIPFQGLSGLKRPSSSASTKDSESPRHFAPVDYMETPEEIIRRRHDDKEMRPARAKFDFKAQTLKELPLQKGDIVYIYKQIDQNWYEGEHHGRVGIFPRSYIELLPPAEKAQPKKPSPLQVLEYGDAIAKFNFNGDTQVEMSFRKGERITLIRRVDENWYEGKISGTNRQGIFPVTYVEVLKRPVVKNAVDYPDPPMSLSPNRSMTASPQQPQAQQQGASPDRSQTPRDIVSYQALYSYTPQNDDELELRDGDIVDVMEKCDDGWFVGTSRRTRQFGTFPGNYVKLLYL</sequence>
<feature type="domain" description="SH3" evidence="14">
    <location>
        <begin position="578"/>
        <end position="637"/>
    </location>
</feature>
<organism evidence="16 17">
    <name type="scientific">Buteo japonicus</name>
    <dbReference type="NCBI Taxonomy" id="224669"/>
    <lineage>
        <taxon>Eukaryota</taxon>
        <taxon>Metazoa</taxon>
        <taxon>Chordata</taxon>
        <taxon>Craniata</taxon>
        <taxon>Vertebrata</taxon>
        <taxon>Euteleostomi</taxon>
        <taxon>Archelosauria</taxon>
        <taxon>Archosauria</taxon>
        <taxon>Dinosauria</taxon>
        <taxon>Saurischia</taxon>
        <taxon>Theropoda</taxon>
        <taxon>Coelurosauria</taxon>
        <taxon>Aves</taxon>
        <taxon>Neognathae</taxon>
        <taxon>Neoaves</taxon>
        <taxon>Telluraves</taxon>
        <taxon>Accipitrimorphae</taxon>
        <taxon>Accipitriformes</taxon>
        <taxon>Accipitridae</taxon>
        <taxon>Accipitrinae</taxon>
        <taxon>Buteo</taxon>
    </lineage>
</organism>
<evidence type="ECO:0000256" key="6">
    <source>
        <dbReference type="ARBA" id="ARBA00022490"/>
    </source>
</evidence>
<dbReference type="CDD" id="cd11919">
    <property type="entry name" value="SH3_Sorbs1_1"/>
    <property type="match status" value="1"/>
</dbReference>
<evidence type="ECO:0000256" key="7">
    <source>
        <dbReference type="ARBA" id="ARBA00022553"/>
    </source>
</evidence>
<evidence type="ECO:0000256" key="9">
    <source>
        <dbReference type="ARBA" id="ARBA00022949"/>
    </source>
</evidence>
<name>A0A8C0BWB0_9AVES</name>
<dbReference type="InterPro" id="IPR035611">
    <property type="entry name" value="SORBS1_SH3_2"/>
</dbReference>
<dbReference type="FunFam" id="2.30.30.40:FF:000004">
    <property type="entry name" value="Sorbin and SH3 domain-containing protein 1 isoform 2"/>
    <property type="match status" value="1"/>
</dbReference>
<dbReference type="Pfam" id="PF00018">
    <property type="entry name" value="SH3_1"/>
    <property type="match status" value="1"/>
</dbReference>
<evidence type="ECO:0000256" key="2">
    <source>
        <dbReference type="ARBA" id="ARBA00004246"/>
    </source>
</evidence>
<protein>
    <submittedName>
        <fullName evidence="16">Sorbin and SH3 domain containing 1</fullName>
    </submittedName>
</protein>
<dbReference type="SMART" id="SM00459">
    <property type="entry name" value="Sorb"/>
    <property type="match status" value="1"/>
</dbReference>
<dbReference type="InterPro" id="IPR003127">
    <property type="entry name" value="SoHo_dom"/>
</dbReference>
<dbReference type="GO" id="GO:0005737">
    <property type="term" value="C:cytoplasm"/>
    <property type="evidence" value="ECO:0007669"/>
    <property type="project" value="UniProtKB-SubCell"/>
</dbReference>
<reference evidence="16" key="1">
    <citation type="submission" date="2025-08" db="UniProtKB">
        <authorList>
            <consortium name="Ensembl"/>
        </authorList>
    </citation>
    <scope>IDENTIFICATION</scope>
</reference>
<proteinExistence type="predicted"/>
<dbReference type="InterPro" id="IPR050384">
    <property type="entry name" value="Endophilin_SH3RF"/>
</dbReference>
<keyword evidence="10" id="KW-0472">Membrane</keyword>
<keyword evidence="9" id="KW-0965">Cell junction</keyword>
<keyword evidence="4 11" id="KW-0728">SH3 domain</keyword>
<keyword evidence="7" id="KW-0597">Phosphoprotein</keyword>
<evidence type="ECO:0000313" key="17">
    <source>
        <dbReference type="Proteomes" id="UP000694555"/>
    </source>
</evidence>
<dbReference type="PRINTS" id="PR00452">
    <property type="entry name" value="SH3DOMAIN"/>
</dbReference>
<reference evidence="16" key="2">
    <citation type="submission" date="2025-09" db="UniProtKB">
        <authorList>
            <consortium name="Ensembl"/>
        </authorList>
    </citation>
    <scope>IDENTIFICATION</scope>
</reference>
<dbReference type="CDD" id="cd11916">
    <property type="entry name" value="SH3_Sorbs1_3"/>
    <property type="match status" value="1"/>
</dbReference>
<evidence type="ECO:0000256" key="12">
    <source>
        <dbReference type="SAM" id="MobiDB-lite"/>
    </source>
</evidence>
<feature type="compositionally biased region" description="Low complexity" evidence="12">
    <location>
        <begin position="737"/>
        <end position="751"/>
    </location>
</feature>
<feature type="domain" description="SH3" evidence="14">
    <location>
        <begin position="758"/>
        <end position="819"/>
    </location>
</feature>
<evidence type="ECO:0000256" key="10">
    <source>
        <dbReference type="ARBA" id="ARBA00023136"/>
    </source>
</evidence>
<dbReference type="Pfam" id="PF02208">
    <property type="entry name" value="Sorb"/>
    <property type="match status" value="1"/>
</dbReference>
<dbReference type="Gene3D" id="2.30.30.40">
    <property type="entry name" value="SH3 Domains"/>
    <property type="match status" value="3"/>
</dbReference>
<feature type="compositionally biased region" description="Polar residues" evidence="12">
    <location>
        <begin position="90"/>
        <end position="104"/>
    </location>
</feature>
<dbReference type="SMART" id="SM00326">
    <property type="entry name" value="SH3"/>
    <property type="match status" value="3"/>
</dbReference>
<dbReference type="PROSITE" id="PS50002">
    <property type="entry name" value="SH3"/>
    <property type="match status" value="3"/>
</dbReference>
<keyword evidence="6" id="KW-0963">Cytoplasm</keyword>
<dbReference type="InterPro" id="IPR035606">
    <property type="entry name" value="SORBS1_SH3"/>
</dbReference>
<keyword evidence="13" id="KW-0732">Signal</keyword>
<feature type="region of interest" description="Disordered" evidence="12">
    <location>
        <begin position="79"/>
        <end position="132"/>
    </location>
</feature>
<dbReference type="InterPro" id="IPR001452">
    <property type="entry name" value="SH3_domain"/>
</dbReference>
<keyword evidence="5" id="KW-1003">Cell membrane</keyword>
<comment type="subcellular location">
    <subcellularLocation>
        <location evidence="2">Cell junction</location>
        <location evidence="2">Focal adhesion</location>
    </subcellularLocation>
    <subcellularLocation>
        <location evidence="1">Cell membrane</location>
    </subcellularLocation>
    <subcellularLocation>
        <location evidence="3">Cytoplasm</location>
    </subcellularLocation>
</comment>
<feature type="domain" description="SH3" evidence="14">
    <location>
        <begin position="652"/>
        <end position="713"/>
    </location>
</feature>
<evidence type="ECO:0000256" key="13">
    <source>
        <dbReference type="SAM" id="SignalP"/>
    </source>
</evidence>
<feature type="compositionally biased region" description="Basic and acidic residues" evidence="12">
    <location>
        <begin position="413"/>
        <end position="426"/>
    </location>
</feature>
<feature type="signal peptide" evidence="13">
    <location>
        <begin position="1"/>
        <end position="33"/>
    </location>
</feature>
<feature type="region of interest" description="Disordered" evidence="12">
    <location>
        <begin position="388"/>
        <end position="460"/>
    </location>
</feature>
<evidence type="ECO:0000256" key="1">
    <source>
        <dbReference type="ARBA" id="ARBA00004236"/>
    </source>
</evidence>
<dbReference type="Pfam" id="PF14604">
    <property type="entry name" value="SH3_9"/>
    <property type="match status" value="1"/>
</dbReference>
<dbReference type="CDD" id="cd11922">
    <property type="entry name" value="SH3_Sorbs1_2"/>
    <property type="match status" value="1"/>
</dbReference>
<feature type="region of interest" description="Disordered" evidence="12">
    <location>
        <begin position="721"/>
        <end position="756"/>
    </location>
</feature>
<dbReference type="FunFam" id="2.30.30.40:FF:000001">
    <property type="entry name" value="Sorbin and SH3 domain-containing protein 1 isoform 2"/>
    <property type="match status" value="1"/>
</dbReference>
<dbReference type="PANTHER" id="PTHR14167">
    <property type="entry name" value="SH3 DOMAIN-CONTAINING"/>
    <property type="match status" value="1"/>
</dbReference>
<accession>A0A8C0BWB0</accession>
<evidence type="ECO:0000256" key="4">
    <source>
        <dbReference type="ARBA" id="ARBA00022443"/>
    </source>
</evidence>
<dbReference type="InterPro" id="IPR036028">
    <property type="entry name" value="SH3-like_dom_sf"/>
</dbReference>
<dbReference type="SUPFAM" id="SSF50044">
    <property type="entry name" value="SH3-domain"/>
    <property type="match status" value="3"/>
</dbReference>
<evidence type="ECO:0000256" key="3">
    <source>
        <dbReference type="ARBA" id="ARBA00004496"/>
    </source>
</evidence>
<dbReference type="Proteomes" id="UP000694555">
    <property type="component" value="Unplaced"/>
</dbReference>
<keyword evidence="8" id="KW-0677">Repeat</keyword>
<dbReference type="GO" id="GO:0031589">
    <property type="term" value="P:cell-substrate adhesion"/>
    <property type="evidence" value="ECO:0007669"/>
    <property type="project" value="TreeGrafter"/>
</dbReference>
<evidence type="ECO:0000256" key="8">
    <source>
        <dbReference type="ARBA" id="ARBA00022737"/>
    </source>
</evidence>
<dbReference type="PANTHER" id="PTHR14167:SF64">
    <property type="entry name" value="SORBIN AND SH3 DOMAIN-CONTAINING PROTEIN 1"/>
    <property type="match status" value="1"/>
</dbReference>